<keyword evidence="9" id="KW-0862">Zinc</keyword>
<dbReference type="NCBIfam" id="TIGR03178">
    <property type="entry name" value="allantoinase"/>
    <property type="match status" value="1"/>
</dbReference>
<feature type="domain" description="Amidohydrolase-related" evidence="10">
    <location>
        <begin position="63"/>
        <end position="439"/>
    </location>
</feature>
<dbReference type="InterPro" id="IPR006680">
    <property type="entry name" value="Amidohydro-rel"/>
</dbReference>
<dbReference type="SUPFAM" id="SSF51338">
    <property type="entry name" value="Composite domain of metallo-dependent hydrolases"/>
    <property type="match status" value="1"/>
</dbReference>
<protein>
    <recommendedName>
        <fullName evidence="6">allantoinase</fullName>
        <ecNumber evidence="6">3.5.2.5</ecNumber>
    </recommendedName>
</protein>
<evidence type="ECO:0000256" key="1">
    <source>
        <dbReference type="ARBA" id="ARBA00001756"/>
    </source>
</evidence>
<keyword evidence="8" id="KW-0378">Hydrolase</keyword>
<dbReference type="PROSITE" id="PS01137">
    <property type="entry name" value="TATD_1"/>
    <property type="match status" value="1"/>
</dbReference>
<proteinExistence type="inferred from homology"/>
<dbReference type="EC" id="3.5.2.5" evidence="6"/>
<dbReference type="Pfam" id="PF01979">
    <property type="entry name" value="Amidohydro_1"/>
    <property type="match status" value="1"/>
</dbReference>
<dbReference type="GeneID" id="105361350"/>
<dbReference type="RefSeq" id="XP_011496798.1">
    <property type="nucleotide sequence ID" value="XM_011498496.1"/>
</dbReference>
<evidence type="ECO:0000256" key="6">
    <source>
        <dbReference type="ARBA" id="ARBA00012863"/>
    </source>
</evidence>
<dbReference type="AlphaFoldDB" id="A0AAJ7DUE9"/>
<evidence type="ECO:0000256" key="9">
    <source>
        <dbReference type="ARBA" id="ARBA00022833"/>
    </source>
</evidence>
<dbReference type="Proteomes" id="UP000695007">
    <property type="component" value="Unplaced"/>
</dbReference>
<comment type="pathway">
    <text evidence="3">Nitrogen metabolism; (S)-allantoin degradation; allantoate from (S)-allantoin: step 1/1.</text>
</comment>
<dbReference type="InterPro" id="IPR050138">
    <property type="entry name" value="DHOase/Allantoinase_Hydrolase"/>
</dbReference>
<dbReference type="InterPro" id="IPR011059">
    <property type="entry name" value="Metal-dep_hydrolase_composite"/>
</dbReference>
<dbReference type="PROSITE" id="PS00482">
    <property type="entry name" value="DIHYDROOROTASE_1"/>
    <property type="match status" value="1"/>
</dbReference>
<dbReference type="InterPro" id="IPR032466">
    <property type="entry name" value="Metal_Hydrolase"/>
</dbReference>
<evidence type="ECO:0000256" key="5">
    <source>
        <dbReference type="ARBA" id="ARBA00011881"/>
    </source>
</evidence>
<reference evidence="12 13" key="1">
    <citation type="submission" date="2025-04" db="UniProtKB">
        <authorList>
            <consortium name="RefSeq"/>
        </authorList>
    </citation>
    <scope>IDENTIFICATION</scope>
</reference>
<dbReference type="InterPro" id="IPR002195">
    <property type="entry name" value="Dihydroorotase_CS"/>
</dbReference>
<dbReference type="InterPro" id="IPR017593">
    <property type="entry name" value="Allantoinase"/>
</dbReference>
<keyword evidence="11" id="KW-1185">Reference proteome</keyword>
<keyword evidence="7" id="KW-0479">Metal-binding</keyword>
<dbReference type="KEGG" id="csol:105361350"/>
<sequence length="466" mass="52208">MSGSTVKLYISRRTVLPDGLKSAILKVSDGKIEEIIVCSDDEEINEKLQKYRDIEHEDFGHLILMPGIVDSHVHLNEPGRSHWEGFWTATRAAAAGGVTTIIDMPLNSIPPTTTLKNLKIKARTAQNKIFVDVGFWGGVLPDNQVIKLKSLVEAGVVGFKCFLCPSGVEEFPHVNENDVKKALIELKDLNTVLAFHAECEVNGFPIEADEDPFDYHTYLKTRPPVMETEAIKIIVNLCKTFNCRCHIVHLSASEALNLIRKAKEQQLLLTAETCYHYLHFIAEKIPRSATQYKCCPPIRYSSNKEKLWSALKDGTLDMVVSDHSPCTEDLKKTGNFLKDWGGISSLQFGLSLFWSQSKMHGLSFQDIARLLCSAPAALCGLNNQKGSLRVGMDADFVIWDPEKTIEINQNGILHKNKITPYINETLFGKVYGTIVRGSFVYKNGEFCKEPMGQLLLRDTFISDLMN</sequence>
<dbReference type="GO" id="GO:0005737">
    <property type="term" value="C:cytoplasm"/>
    <property type="evidence" value="ECO:0007669"/>
    <property type="project" value="TreeGrafter"/>
</dbReference>
<evidence type="ECO:0000313" key="11">
    <source>
        <dbReference type="Proteomes" id="UP000695007"/>
    </source>
</evidence>
<organism evidence="11 13">
    <name type="scientific">Ceratosolen solmsi marchali</name>
    <dbReference type="NCBI Taxonomy" id="326594"/>
    <lineage>
        <taxon>Eukaryota</taxon>
        <taxon>Metazoa</taxon>
        <taxon>Ecdysozoa</taxon>
        <taxon>Arthropoda</taxon>
        <taxon>Hexapoda</taxon>
        <taxon>Insecta</taxon>
        <taxon>Pterygota</taxon>
        <taxon>Neoptera</taxon>
        <taxon>Endopterygota</taxon>
        <taxon>Hymenoptera</taxon>
        <taxon>Apocrita</taxon>
        <taxon>Proctotrupomorpha</taxon>
        <taxon>Chalcidoidea</taxon>
        <taxon>Agaonidae</taxon>
        <taxon>Agaoninae</taxon>
        <taxon>Ceratosolen</taxon>
    </lineage>
</organism>
<comment type="subunit">
    <text evidence="5">Homotetramer.</text>
</comment>
<evidence type="ECO:0000256" key="8">
    <source>
        <dbReference type="ARBA" id="ARBA00022801"/>
    </source>
</evidence>
<evidence type="ECO:0000313" key="12">
    <source>
        <dbReference type="RefSeq" id="XP_011496797.1"/>
    </source>
</evidence>
<comment type="similarity">
    <text evidence="4">Belongs to the metallo-dependent hydrolases superfamily. Allantoinase family.</text>
</comment>
<name>A0AAJ7DUE9_9HYME</name>
<evidence type="ECO:0000256" key="4">
    <source>
        <dbReference type="ARBA" id="ARBA00010368"/>
    </source>
</evidence>
<evidence type="ECO:0000256" key="2">
    <source>
        <dbReference type="ARBA" id="ARBA00001947"/>
    </source>
</evidence>
<evidence type="ECO:0000256" key="3">
    <source>
        <dbReference type="ARBA" id="ARBA00004968"/>
    </source>
</evidence>
<dbReference type="InterPro" id="IPR018228">
    <property type="entry name" value="DNase_TatD-rel_CS"/>
</dbReference>
<gene>
    <name evidence="12 13" type="primary">LOC105361350</name>
</gene>
<dbReference type="GO" id="GO:0006145">
    <property type="term" value="P:purine nucleobase catabolic process"/>
    <property type="evidence" value="ECO:0007669"/>
    <property type="project" value="TreeGrafter"/>
</dbReference>
<dbReference type="FunFam" id="3.20.20.140:FF:000032">
    <property type="entry name" value="Allantoinase Dal1"/>
    <property type="match status" value="1"/>
</dbReference>
<dbReference type="GO" id="GO:0008270">
    <property type="term" value="F:zinc ion binding"/>
    <property type="evidence" value="ECO:0007669"/>
    <property type="project" value="InterPro"/>
</dbReference>
<dbReference type="RefSeq" id="XP_011496797.1">
    <property type="nucleotide sequence ID" value="XM_011498495.1"/>
</dbReference>
<dbReference type="Gene3D" id="3.20.20.140">
    <property type="entry name" value="Metal-dependent hydrolases"/>
    <property type="match status" value="1"/>
</dbReference>
<evidence type="ECO:0000259" key="10">
    <source>
        <dbReference type="Pfam" id="PF01979"/>
    </source>
</evidence>
<dbReference type="GO" id="GO:0004038">
    <property type="term" value="F:allantoinase activity"/>
    <property type="evidence" value="ECO:0007669"/>
    <property type="project" value="UniProtKB-EC"/>
</dbReference>
<dbReference type="SUPFAM" id="SSF51556">
    <property type="entry name" value="Metallo-dependent hydrolases"/>
    <property type="match status" value="1"/>
</dbReference>
<dbReference type="GO" id="GO:0050897">
    <property type="term" value="F:cobalt ion binding"/>
    <property type="evidence" value="ECO:0007669"/>
    <property type="project" value="InterPro"/>
</dbReference>
<comment type="catalytic activity">
    <reaction evidence="1">
        <text>(S)-allantoin + H2O = allantoate + H(+)</text>
        <dbReference type="Rhea" id="RHEA:17029"/>
        <dbReference type="ChEBI" id="CHEBI:15377"/>
        <dbReference type="ChEBI" id="CHEBI:15378"/>
        <dbReference type="ChEBI" id="CHEBI:15678"/>
        <dbReference type="ChEBI" id="CHEBI:17536"/>
        <dbReference type="EC" id="3.5.2.5"/>
    </reaction>
</comment>
<dbReference type="GO" id="GO:0000256">
    <property type="term" value="P:allantoin catabolic process"/>
    <property type="evidence" value="ECO:0007669"/>
    <property type="project" value="InterPro"/>
</dbReference>
<evidence type="ECO:0000256" key="7">
    <source>
        <dbReference type="ARBA" id="ARBA00022723"/>
    </source>
</evidence>
<comment type="cofactor">
    <cofactor evidence="2">
        <name>Zn(2+)</name>
        <dbReference type="ChEBI" id="CHEBI:29105"/>
    </cofactor>
</comment>
<dbReference type="PANTHER" id="PTHR43668">
    <property type="entry name" value="ALLANTOINASE"/>
    <property type="match status" value="1"/>
</dbReference>
<accession>A0AAJ7DUE9</accession>
<evidence type="ECO:0000313" key="13">
    <source>
        <dbReference type="RefSeq" id="XP_011496798.1"/>
    </source>
</evidence>
<dbReference type="PANTHER" id="PTHR43668:SF2">
    <property type="entry name" value="ALLANTOINASE"/>
    <property type="match status" value="1"/>
</dbReference>